<feature type="compositionally biased region" description="Basic and acidic residues" evidence="4">
    <location>
        <begin position="42"/>
        <end position="56"/>
    </location>
</feature>
<feature type="region of interest" description="Disordered" evidence="4">
    <location>
        <begin position="1"/>
        <end position="138"/>
    </location>
</feature>
<dbReference type="Pfam" id="PF01429">
    <property type="entry name" value="MBD"/>
    <property type="match status" value="1"/>
</dbReference>
<keyword evidence="7" id="KW-1185">Reference proteome</keyword>
<dbReference type="SUPFAM" id="SSF54171">
    <property type="entry name" value="DNA-binding domain"/>
    <property type="match status" value="1"/>
</dbReference>
<sequence length="552" mass="62577">MALKESEAAKIAQDSGSRSSESSDEAIGLCKISPLTSSSFKGKTEPKLEDKNGNKNDDDDDEDDEDELVIDEGKSPPKEHHEDKKEKPEYKRQVSTPLKKRKVSLAEEEPVPTPAPAEDETLDVEEEPTIDPITFGLPTGWTRKITERMSGASAGKFDVYLTSPEGKRLRSMKEVADHLEKTNSTYTSADFIFKPKNLKPSAIPAALRVPTKSETRPAKRSPSKTPTKRLSSADKKEIAKKAKVEKVKAVKEKKKRSPSKSATLHKQKEKKLRLVRKPPPEKASVKASKQQKFQRLLVKINFQQKGVEDSDLDSEEEEEEDSFDEGSEPEEEEEEMEESPKTTPKKSPRAQKTENASHRVTRSRSARLGTATANSTTTTTSTTTRKSPYFGRKKVVLPSPNPSKSSTSSQWTPPRSPYNLVQESLFHDPWKHLVATIFLNRTKGSKAIPVLWQFFQTWDTPEKTRSADWQSIADLIQPLGLHTKRAKMLIQFSDEFLTKDWTYPIELSGIGKYGNDSYRIFCVNEWKEVKPQDHMLNKYHDWLWENHERLGL</sequence>
<protein>
    <recommendedName>
        <fullName evidence="5">MBD domain-containing protein</fullName>
    </recommendedName>
</protein>
<feature type="compositionally biased region" description="Low complexity" evidence="4">
    <location>
        <begin position="370"/>
        <end position="384"/>
    </location>
</feature>
<name>A0A7M7T5Z6_STRPU</name>
<feature type="compositionally biased region" description="Acidic residues" evidence="4">
    <location>
        <begin position="117"/>
        <end position="129"/>
    </location>
</feature>
<feature type="compositionally biased region" description="Basic residues" evidence="4">
    <location>
        <begin position="251"/>
        <end position="276"/>
    </location>
</feature>
<proteinExistence type="predicted"/>
<dbReference type="GO" id="GO:0006284">
    <property type="term" value="P:base-excision repair"/>
    <property type="evidence" value="ECO:0007669"/>
    <property type="project" value="InterPro"/>
</dbReference>
<evidence type="ECO:0000313" key="6">
    <source>
        <dbReference type="EnsemblMetazoa" id="XP_030856411"/>
    </source>
</evidence>
<dbReference type="GO" id="GO:0003824">
    <property type="term" value="F:catalytic activity"/>
    <property type="evidence" value="ECO:0007669"/>
    <property type="project" value="InterPro"/>
</dbReference>
<dbReference type="AlphaFoldDB" id="A0A7M7T5Z6"/>
<dbReference type="EnsemblMetazoa" id="XM_031000551">
    <property type="protein sequence ID" value="XP_030856411"/>
    <property type="gene ID" value="LOC765066"/>
</dbReference>
<dbReference type="GeneID" id="765066"/>
<dbReference type="OrthoDB" id="10265068at2759"/>
<evidence type="ECO:0000256" key="1">
    <source>
        <dbReference type="ARBA" id="ARBA00004123"/>
    </source>
</evidence>
<dbReference type="InterPro" id="IPR011257">
    <property type="entry name" value="DNA_glycosylase"/>
</dbReference>
<dbReference type="InterPro" id="IPR016177">
    <property type="entry name" value="DNA-bd_dom_sf"/>
</dbReference>
<comment type="subcellular location">
    <subcellularLocation>
        <location evidence="1">Nucleus</location>
    </subcellularLocation>
</comment>
<dbReference type="KEGG" id="spu:765066"/>
<dbReference type="InParanoid" id="A0A7M7T5Z6"/>
<reference evidence="7" key="1">
    <citation type="submission" date="2015-02" db="EMBL/GenBank/DDBJ databases">
        <title>Genome sequencing for Strongylocentrotus purpuratus.</title>
        <authorList>
            <person name="Murali S."/>
            <person name="Liu Y."/>
            <person name="Vee V."/>
            <person name="English A."/>
            <person name="Wang M."/>
            <person name="Skinner E."/>
            <person name="Han Y."/>
            <person name="Muzny D.M."/>
            <person name="Worley K.C."/>
            <person name="Gibbs R.A."/>
        </authorList>
    </citation>
    <scope>NUCLEOTIDE SEQUENCE</scope>
</reference>
<evidence type="ECO:0000313" key="7">
    <source>
        <dbReference type="Proteomes" id="UP000007110"/>
    </source>
</evidence>
<dbReference type="InterPro" id="IPR003265">
    <property type="entry name" value="HhH-GPD_domain"/>
</dbReference>
<dbReference type="InterPro" id="IPR001739">
    <property type="entry name" value="Methyl_CpG_DNA-bd"/>
</dbReference>
<dbReference type="Proteomes" id="UP000007110">
    <property type="component" value="Unassembled WGS sequence"/>
</dbReference>
<feature type="region of interest" description="Disordered" evidence="4">
    <location>
        <begin position="202"/>
        <end position="415"/>
    </location>
</feature>
<evidence type="ECO:0000256" key="3">
    <source>
        <dbReference type="ARBA" id="ARBA00023242"/>
    </source>
</evidence>
<dbReference type="InterPro" id="IPR045138">
    <property type="entry name" value="MeCP2/MBD4"/>
</dbReference>
<dbReference type="PROSITE" id="PS50982">
    <property type="entry name" value="MBD"/>
    <property type="match status" value="1"/>
</dbReference>
<feature type="compositionally biased region" description="Acidic residues" evidence="4">
    <location>
        <begin position="57"/>
        <end position="70"/>
    </location>
</feature>
<dbReference type="PANTHER" id="PTHR15074">
    <property type="entry name" value="METHYL-CPG-BINDING PROTEIN"/>
    <property type="match status" value="1"/>
</dbReference>
<reference evidence="6" key="2">
    <citation type="submission" date="2021-01" db="UniProtKB">
        <authorList>
            <consortium name="EnsemblMetazoa"/>
        </authorList>
    </citation>
    <scope>IDENTIFICATION</scope>
</reference>
<dbReference type="Gene3D" id="1.10.340.30">
    <property type="entry name" value="Hypothetical protein, domain 2"/>
    <property type="match status" value="1"/>
</dbReference>
<dbReference type="GO" id="GO:0005634">
    <property type="term" value="C:nucleus"/>
    <property type="evidence" value="ECO:0000318"/>
    <property type="project" value="GO_Central"/>
</dbReference>
<dbReference type="SUPFAM" id="SSF48150">
    <property type="entry name" value="DNA-glycosylase"/>
    <property type="match status" value="1"/>
</dbReference>
<evidence type="ECO:0000256" key="4">
    <source>
        <dbReference type="SAM" id="MobiDB-lite"/>
    </source>
</evidence>
<evidence type="ECO:0000256" key="2">
    <source>
        <dbReference type="ARBA" id="ARBA00022553"/>
    </source>
</evidence>
<dbReference type="Gene3D" id="3.30.890.10">
    <property type="entry name" value="Methyl-cpg-binding Protein 2, Chain A"/>
    <property type="match status" value="1"/>
</dbReference>
<dbReference type="GO" id="GO:0003677">
    <property type="term" value="F:DNA binding"/>
    <property type="evidence" value="ECO:0000318"/>
    <property type="project" value="GO_Central"/>
</dbReference>
<accession>A0A7M7T5Z6</accession>
<dbReference type="RefSeq" id="XP_030856411.1">
    <property type="nucleotide sequence ID" value="XM_031000551.1"/>
</dbReference>
<organism evidence="6 7">
    <name type="scientific">Strongylocentrotus purpuratus</name>
    <name type="common">Purple sea urchin</name>
    <dbReference type="NCBI Taxonomy" id="7668"/>
    <lineage>
        <taxon>Eukaryota</taxon>
        <taxon>Metazoa</taxon>
        <taxon>Echinodermata</taxon>
        <taxon>Eleutherozoa</taxon>
        <taxon>Echinozoa</taxon>
        <taxon>Echinoidea</taxon>
        <taxon>Euechinoidea</taxon>
        <taxon>Echinacea</taxon>
        <taxon>Camarodonta</taxon>
        <taxon>Echinidea</taxon>
        <taxon>Strongylocentrotidae</taxon>
        <taxon>Strongylocentrotus</taxon>
    </lineage>
</organism>
<feature type="compositionally biased region" description="Basic and acidic residues" evidence="4">
    <location>
        <begin position="231"/>
        <end position="250"/>
    </location>
</feature>
<dbReference type="Pfam" id="PF00730">
    <property type="entry name" value="HhH-GPD"/>
    <property type="match status" value="1"/>
</dbReference>
<keyword evidence="3" id="KW-0539">Nucleus</keyword>
<feature type="compositionally biased region" description="Low complexity" evidence="4">
    <location>
        <begin position="402"/>
        <end position="413"/>
    </location>
</feature>
<feature type="domain" description="MBD" evidence="5">
    <location>
        <begin position="127"/>
        <end position="198"/>
    </location>
</feature>
<keyword evidence="2" id="KW-0597">Phosphoprotein</keyword>
<dbReference type="FunFam" id="1.10.340.30:FF:000007">
    <property type="entry name" value="Methyl-CpG-binding domain protein 4"/>
    <property type="match status" value="1"/>
</dbReference>
<feature type="compositionally biased region" description="Basic and acidic residues" evidence="4">
    <location>
        <begin position="71"/>
        <end position="92"/>
    </location>
</feature>
<dbReference type="PANTHER" id="PTHR15074:SF0">
    <property type="entry name" value="METHYL-CPG-BINDING DOMAIN PROTEIN 4-LIKE PROTEIN"/>
    <property type="match status" value="1"/>
</dbReference>
<evidence type="ECO:0000259" key="5">
    <source>
        <dbReference type="PROSITE" id="PS50982"/>
    </source>
</evidence>
<dbReference type="OMA" id="IRISVIM"/>
<dbReference type="SMART" id="SM00391">
    <property type="entry name" value="MBD"/>
    <property type="match status" value="1"/>
</dbReference>
<feature type="compositionally biased region" description="Acidic residues" evidence="4">
    <location>
        <begin position="309"/>
        <end position="337"/>
    </location>
</feature>